<comment type="caution">
    <text evidence="1">The sequence shown here is derived from an EMBL/GenBank/DDBJ whole genome shotgun (WGS) entry which is preliminary data.</text>
</comment>
<keyword evidence="2" id="KW-1185">Reference proteome</keyword>
<dbReference type="AlphaFoldDB" id="A0A8J8GAX5"/>
<dbReference type="RefSeq" id="WP_173780678.1">
    <property type="nucleotide sequence ID" value="NZ_JABSNO010000055.1"/>
</dbReference>
<gene>
    <name evidence="1" type="ORF">HNQ03_003267</name>
</gene>
<evidence type="ECO:0000313" key="2">
    <source>
        <dbReference type="Proteomes" id="UP000610746"/>
    </source>
</evidence>
<dbReference type="Proteomes" id="UP000610746">
    <property type="component" value="Unassembled WGS sequence"/>
</dbReference>
<reference evidence="1" key="1">
    <citation type="submission" date="2020-05" db="EMBL/GenBank/DDBJ databases">
        <title>Genomic Encyclopedia of Type Strains, Phase IV (KMG-V): Genome sequencing to study the core and pangenomes of soil and plant-associated prokaryotes.</title>
        <authorList>
            <person name="Whitman W."/>
        </authorList>
    </citation>
    <scope>NUCLEOTIDE SEQUENCE</scope>
    <source>
        <strain evidence="1">16F</strain>
    </source>
</reference>
<dbReference type="EMBL" id="JABSNO010000055">
    <property type="protein sequence ID" value="NRS94161.1"/>
    <property type="molecule type" value="Genomic_DNA"/>
</dbReference>
<organism evidence="1 2">
    <name type="scientific">Frigoriflavimonas asaccharolytica</name>
    <dbReference type="NCBI Taxonomy" id="2735899"/>
    <lineage>
        <taxon>Bacteria</taxon>
        <taxon>Pseudomonadati</taxon>
        <taxon>Bacteroidota</taxon>
        <taxon>Flavobacteriia</taxon>
        <taxon>Flavobacteriales</taxon>
        <taxon>Weeksellaceae</taxon>
        <taxon>Frigoriflavimonas</taxon>
    </lineage>
</organism>
<accession>A0A8J8GAX5</accession>
<protein>
    <submittedName>
        <fullName evidence="1">Uncharacterized protein</fullName>
    </submittedName>
</protein>
<proteinExistence type="predicted"/>
<evidence type="ECO:0000313" key="1">
    <source>
        <dbReference type="EMBL" id="NRS94161.1"/>
    </source>
</evidence>
<sequence>MSEEVNENELHFTYPTTPCNINVENYSYKGKKFDIQINGGSYYSTLISLDHN</sequence>
<name>A0A8J8GAX5_9FLAO</name>